<dbReference type="PANTHER" id="PTHR31270:SF1">
    <property type="entry name" value="GLUTAMINYL-PEPTIDE CYCLOTRANSFERASE"/>
    <property type="match status" value="1"/>
</dbReference>
<sequence>MKKIFFFTTIVALFSACTNGDQNAGDGGSKTADPAPQRNSPKSISYSILNTYPHDTSSFTQGLVVYNGDLYEGTGEYGHSHLLKTDITTGKILKKTPLDAKYFGEGITILHDTIYQLTWQEKVVFAYTLKDFKKVKEFSINTQGWGITTDGKDLLVSDGSSNIYYYNPSTFQLQRTQTITENGSLSFNLNELEYIDGFLYANQWQAPYILKIEPGSGSIVGKIDLTNIWNRVKANDPAADVPNGIAFDSTTKKIYITGKRWPELYEVQLGE</sequence>
<reference evidence="1" key="1">
    <citation type="submission" date="2022-01" db="EMBL/GenBank/DDBJ databases">
        <authorList>
            <person name="Jo J.-H."/>
            <person name="Im W.-T."/>
        </authorList>
    </citation>
    <scope>NUCLEOTIDE SEQUENCE</scope>
    <source>
        <strain evidence="1">NA20</strain>
    </source>
</reference>
<proteinExistence type="predicted"/>
<gene>
    <name evidence="1" type="ORF">LZZ85_23970</name>
</gene>
<dbReference type="SUPFAM" id="SSF50969">
    <property type="entry name" value="YVTN repeat-like/Quinoprotein amine dehydrogenase"/>
    <property type="match status" value="1"/>
</dbReference>
<evidence type="ECO:0000313" key="2">
    <source>
        <dbReference type="Proteomes" id="UP001165367"/>
    </source>
</evidence>
<name>A0ABS9KYG4_9BACT</name>
<dbReference type="InterPro" id="IPR011044">
    <property type="entry name" value="Quino_amine_DH_bsu"/>
</dbReference>
<dbReference type="Gene3D" id="2.130.10.10">
    <property type="entry name" value="YVTN repeat-like/Quinoprotein amine dehydrogenase"/>
    <property type="match status" value="1"/>
</dbReference>
<organism evidence="1 2">
    <name type="scientific">Terrimonas ginsenosidimutans</name>
    <dbReference type="NCBI Taxonomy" id="2908004"/>
    <lineage>
        <taxon>Bacteria</taxon>
        <taxon>Pseudomonadati</taxon>
        <taxon>Bacteroidota</taxon>
        <taxon>Chitinophagia</taxon>
        <taxon>Chitinophagales</taxon>
        <taxon>Chitinophagaceae</taxon>
        <taxon>Terrimonas</taxon>
    </lineage>
</organism>
<dbReference type="InterPro" id="IPR015943">
    <property type="entry name" value="WD40/YVTN_repeat-like_dom_sf"/>
</dbReference>
<dbReference type="PANTHER" id="PTHR31270">
    <property type="entry name" value="GLUTAMINYL-PEPTIDE CYCLOTRANSFERASE"/>
    <property type="match status" value="1"/>
</dbReference>
<dbReference type="Pfam" id="PF05096">
    <property type="entry name" value="Glu_cyclase_2"/>
    <property type="match status" value="1"/>
</dbReference>
<dbReference type="InterPro" id="IPR007788">
    <property type="entry name" value="QCT"/>
</dbReference>
<evidence type="ECO:0000313" key="1">
    <source>
        <dbReference type="EMBL" id="MCG2617376.1"/>
    </source>
</evidence>
<dbReference type="Proteomes" id="UP001165367">
    <property type="component" value="Unassembled WGS sequence"/>
</dbReference>
<protein>
    <submittedName>
        <fullName evidence="1">Glutaminyl-peptide cyclotransferase</fullName>
    </submittedName>
</protein>
<dbReference type="RefSeq" id="WP_237876082.1">
    <property type="nucleotide sequence ID" value="NZ_JAKLTR010000020.1"/>
</dbReference>
<dbReference type="PROSITE" id="PS51257">
    <property type="entry name" value="PROKAR_LIPOPROTEIN"/>
    <property type="match status" value="1"/>
</dbReference>
<keyword evidence="2" id="KW-1185">Reference proteome</keyword>
<comment type="caution">
    <text evidence="1">The sequence shown here is derived from an EMBL/GenBank/DDBJ whole genome shotgun (WGS) entry which is preliminary data.</text>
</comment>
<accession>A0ABS9KYG4</accession>
<dbReference type="EMBL" id="JAKLTR010000020">
    <property type="protein sequence ID" value="MCG2617376.1"/>
    <property type="molecule type" value="Genomic_DNA"/>
</dbReference>